<evidence type="ECO:0000313" key="2">
    <source>
        <dbReference type="EMBL" id="KIC58102.1"/>
    </source>
</evidence>
<reference evidence="2 3" key="1">
    <citation type="submission" date="2014-12" db="EMBL/GenBank/DDBJ databases">
        <title>Genome sequencing of Microbacterium hominis TPW29.</title>
        <authorList>
            <person name="Tan P.W."/>
            <person name="Chan K.-G."/>
        </authorList>
    </citation>
    <scope>NUCLEOTIDE SEQUENCE [LARGE SCALE GENOMIC DNA]</scope>
    <source>
        <strain evidence="2 3">TPW29</strain>
    </source>
</reference>
<gene>
    <name evidence="2" type="ORF">RM52_06700</name>
</gene>
<sequence length="66" mass="7148">MYDYAGKLEHEGADEGERVAYNGPGVPSSDGLRLREAASPVRAMIDDIERQLDANRAARREAGEGS</sequence>
<evidence type="ECO:0000313" key="3">
    <source>
        <dbReference type="Proteomes" id="UP000031202"/>
    </source>
</evidence>
<comment type="caution">
    <text evidence="2">The sequence shown here is derived from an EMBL/GenBank/DDBJ whole genome shotgun (WGS) entry which is preliminary data.</text>
</comment>
<dbReference type="Proteomes" id="UP000031202">
    <property type="component" value="Unassembled WGS sequence"/>
</dbReference>
<feature type="region of interest" description="Disordered" evidence="1">
    <location>
        <begin position="1"/>
        <end position="32"/>
    </location>
</feature>
<protein>
    <submittedName>
        <fullName evidence="2">Uncharacterized protein</fullName>
    </submittedName>
</protein>
<proteinExistence type="predicted"/>
<dbReference type="AlphaFoldDB" id="A0A0B4CNQ1"/>
<evidence type="ECO:0000256" key="1">
    <source>
        <dbReference type="SAM" id="MobiDB-lite"/>
    </source>
</evidence>
<organism evidence="2 3">
    <name type="scientific">Microbacterium hominis</name>
    <dbReference type="NCBI Taxonomy" id="162426"/>
    <lineage>
        <taxon>Bacteria</taxon>
        <taxon>Bacillati</taxon>
        <taxon>Actinomycetota</taxon>
        <taxon>Actinomycetes</taxon>
        <taxon>Micrococcales</taxon>
        <taxon>Microbacteriaceae</taxon>
        <taxon>Microbacterium</taxon>
    </lineage>
</organism>
<accession>A0A0B4CNQ1</accession>
<feature type="compositionally biased region" description="Basic and acidic residues" evidence="1">
    <location>
        <begin position="1"/>
        <end position="18"/>
    </location>
</feature>
<dbReference type="EMBL" id="JWSZ01000009">
    <property type="protein sequence ID" value="KIC58102.1"/>
    <property type="molecule type" value="Genomic_DNA"/>
</dbReference>
<name>A0A0B4CNQ1_9MICO</name>